<evidence type="ECO:0000313" key="3">
    <source>
        <dbReference type="Proteomes" id="UP000014137"/>
    </source>
</evidence>
<dbReference type="Proteomes" id="UP000014137">
    <property type="component" value="Unassembled WGS sequence"/>
</dbReference>
<dbReference type="EMBL" id="ANMG01000085">
    <property type="protein sequence ID" value="EMD22942.1"/>
    <property type="molecule type" value="Genomic_DNA"/>
</dbReference>
<organism evidence="2 3">
    <name type="scientific">Amycolatopsis azurea DSM 43854</name>
    <dbReference type="NCBI Taxonomy" id="1238180"/>
    <lineage>
        <taxon>Bacteria</taxon>
        <taxon>Bacillati</taxon>
        <taxon>Actinomycetota</taxon>
        <taxon>Actinomycetes</taxon>
        <taxon>Pseudonocardiales</taxon>
        <taxon>Pseudonocardiaceae</taxon>
        <taxon>Amycolatopsis</taxon>
    </lineage>
</organism>
<dbReference type="PATRIC" id="fig|1238180.3.peg.7416"/>
<name>M2QA73_9PSEU</name>
<comment type="caution">
    <text evidence="2">The sequence shown here is derived from an EMBL/GenBank/DDBJ whole genome shotgun (WGS) entry which is preliminary data.</text>
</comment>
<gene>
    <name evidence="2" type="ORF">C791_7942</name>
</gene>
<sequence>MVVKRSATPASPECACSALRGRPGSPTLSRKLESVKKRPRGG</sequence>
<accession>M2QA73</accession>
<evidence type="ECO:0000256" key="1">
    <source>
        <dbReference type="SAM" id="MobiDB-lite"/>
    </source>
</evidence>
<protein>
    <submittedName>
        <fullName evidence="2">Uncharacterized protein</fullName>
    </submittedName>
</protein>
<proteinExistence type="predicted"/>
<evidence type="ECO:0000313" key="2">
    <source>
        <dbReference type="EMBL" id="EMD22942.1"/>
    </source>
</evidence>
<reference evidence="2 3" key="1">
    <citation type="submission" date="2012-10" db="EMBL/GenBank/DDBJ databases">
        <title>Genome assembly of Amycolatopsis azurea DSM 43854.</title>
        <authorList>
            <person name="Khatri I."/>
            <person name="Kaur I."/>
            <person name="Subramanian S."/>
            <person name="Mayilraj S."/>
        </authorList>
    </citation>
    <scope>NUCLEOTIDE SEQUENCE [LARGE SCALE GENOMIC DNA]</scope>
    <source>
        <strain evidence="2 3">DSM 43854</strain>
    </source>
</reference>
<feature type="region of interest" description="Disordered" evidence="1">
    <location>
        <begin position="1"/>
        <end position="42"/>
    </location>
</feature>
<dbReference type="AlphaFoldDB" id="M2QA73"/>